<organism evidence="8 9">
    <name type="scientific">Hibiscus sabdariffa</name>
    <name type="common">roselle</name>
    <dbReference type="NCBI Taxonomy" id="183260"/>
    <lineage>
        <taxon>Eukaryota</taxon>
        <taxon>Viridiplantae</taxon>
        <taxon>Streptophyta</taxon>
        <taxon>Embryophyta</taxon>
        <taxon>Tracheophyta</taxon>
        <taxon>Spermatophyta</taxon>
        <taxon>Magnoliopsida</taxon>
        <taxon>eudicotyledons</taxon>
        <taxon>Gunneridae</taxon>
        <taxon>Pentapetalae</taxon>
        <taxon>rosids</taxon>
        <taxon>malvids</taxon>
        <taxon>Malvales</taxon>
        <taxon>Malvaceae</taxon>
        <taxon>Malvoideae</taxon>
        <taxon>Hibiscus</taxon>
    </lineage>
</organism>
<evidence type="ECO:0000256" key="3">
    <source>
        <dbReference type="ARBA" id="ARBA00022723"/>
    </source>
</evidence>
<comment type="caution">
    <text evidence="8">The sequence shown here is derived from an EMBL/GenBank/DDBJ whole genome shotgun (WGS) entry which is preliminary data.</text>
</comment>
<protein>
    <recommendedName>
        <fullName evidence="10">Cytochrome P450</fullName>
    </recommendedName>
</protein>
<dbReference type="InterPro" id="IPR036396">
    <property type="entry name" value="Cyt_P450_sf"/>
</dbReference>
<reference evidence="8 9" key="1">
    <citation type="journal article" date="2024" name="G3 (Bethesda)">
        <title>Genome assembly of Hibiscus sabdariffa L. provides insights into metabolisms of medicinal natural products.</title>
        <authorList>
            <person name="Kim T."/>
        </authorList>
    </citation>
    <scope>NUCLEOTIDE SEQUENCE [LARGE SCALE GENOMIC DNA]</scope>
    <source>
        <strain evidence="8">TK-2024</strain>
        <tissue evidence="8">Old leaves</tissue>
    </source>
</reference>
<dbReference type="SUPFAM" id="SSF48264">
    <property type="entry name" value="Cytochrome P450"/>
    <property type="match status" value="1"/>
</dbReference>
<evidence type="ECO:0000256" key="6">
    <source>
        <dbReference type="ARBA" id="ARBA00023033"/>
    </source>
</evidence>
<evidence type="ECO:0000256" key="7">
    <source>
        <dbReference type="RuleBase" id="RU000461"/>
    </source>
</evidence>
<dbReference type="Pfam" id="PF00067">
    <property type="entry name" value="p450"/>
    <property type="match status" value="1"/>
</dbReference>
<keyword evidence="2 7" id="KW-0349">Heme</keyword>
<evidence type="ECO:0000256" key="1">
    <source>
        <dbReference type="ARBA" id="ARBA00010617"/>
    </source>
</evidence>
<sequence length="113" mass="12798">MCGPFTEIPNGGKNQTIEFILEMFEKNSMDFLGEDFHYIPFGMGRRGCPGMPFGVASVEYEMANLHYWFDWKLPRGEAAEKVDLTELYGLTVSLKTPLHALAIPHSTHVPDFN</sequence>
<comment type="similarity">
    <text evidence="1 7">Belongs to the cytochrome P450 family.</text>
</comment>
<evidence type="ECO:0000256" key="5">
    <source>
        <dbReference type="ARBA" id="ARBA00023004"/>
    </source>
</evidence>
<keyword evidence="4 7" id="KW-0560">Oxidoreductase</keyword>
<dbReference type="InterPro" id="IPR052306">
    <property type="entry name" value="CYP450_71D"/>
</dbReference>
<dbReference type="InterPro" id="IPR017972">
    <property type="entry name" value="Cyt_P450_CS"/>
</dbReference>
<proteinExistence type="inferred from homology"/>
<evidence type="ECO:0000256" key="2">
    <source>
        <dbReference type="ARBA" id="ARBA00022617"/>
    </source>
</evidence>
<evidence type="ECO:0000313" key="8">
    <source>
        <dbReference type="EMBL" id="KAK8992027.1"/>
    </source>
</evidence>
<keyword evidence="5 7" id="KW-0408">Iron</keyword>
<gene>
    <name evidence="8" type="ORF">V6N11_044919</name>
</gene>
<accession>A0ABR2PUT1</accession>
<dbReference type="PANTHER" id="PTHR47953:SF5">
    <property type="entry name" value="CYTOCHROME P450 71AV8-LIKE"/>
    <property type="match status" value="1"/>
</dbReference>
<dbReference type="Gene3D" id="1.10.630.10">
    <property type="entry name" value="Cytochrome P450"/>
    <property type="match status" value="1"/>
</dbReference>
<dbReference type="PROSITE" id="PS00086">
    <property type="entry name" value="CYTOCHROME_P450"/>
    <property type="match status" value="1"/>
</dbReference>
<evidence type="ECO:0000313" key="9">
    <source>
        <dbReference type="Proteomes" id="UP001396334"/>
    </source>
</evidence>
<evidence type="ECO:0000256" key="4">
    <source>
        <dbReference type="ARBA" id="ARBA00023002"/>
    </source>
</evidence>
<keyword evidence="6 7" id="KW-0503">Monooxygenase</keyword>
<keyword evidence="3 7" id="KW-0479">Metal-binding</keyword>
<evidence type="ECO:0008006" key="10">
    <source>
        <dbReference type="Google" id="ProtNLM"/>
    </source>
</evidence>
<dbReference type="PANTHER" id="PTHR47953">
    <property type="entry name" value="OS08G0105600 PROTEIN"/>
    <property type="match status" value="1"/>
</dbReference>
<keyword evidence="9" id="KW-1185">Reference proteome</keyword>
<name>A0ABR2PUT1_9ROSI</name>
<dbReference type="InterPro" id="IPR001128">
    <property type="entry name" value="Cyt_P450"/>
</dbReference>
<dbReference type="Proteomes" id="UP001396334">
    <property type="component" value="Unassembled WGS sequence"/>
</dbReference>
<dbReference type="EMBL" id="JBBPBN010000051">
    <property type="protein sequence ID" value="KAK8992027.1"/>
    <property type="molecule type" value="Genomic_DNA"/>
</dbReference>